<reference evidence="2" key="1">
    <citation type="journal article" date="2015" name="Proc. Natl. Acad. Sci. U.S.A.">
        <title>Functional metagenomic discovery of bacterial effectors in the human microbiome and isolation of commendamide, a GPCR G2A/132 agonist.</title>
        <authorList>
            <person name="Cohen L.J."/>
            <person name="Kang H.S."/>
            <person name="Chu J."/>
            <person name="Huang Y.H."/>
            <person name="Gordon E.A."/>
            <person name="Reddy B.V."/>
            <person name="Ternei M.A."/>
            <person name="Craig J.W."/>
            <person name="Brady S.F."/>
        </authorList>
    </citation>
    <scope>NUCLEOTIDE SEQUENCE</scope>
</reference>
<dbReference type="InterPro" id="IPR000595">
    <property type="entry name" value="cNMP-bd_dom"/>
</dbReference>
<dbReference type="Gene3D" id="2.60.120.10">
    <property type="entry name" value="Jelly Rolls"/>
    <property type="match status" value="1"/>
</dbReference>
<dbReference type="Pfam" id="PF00027">
    <property type="entry name" value="cNMP_binding"/>
    <property type="match status" value="1"/>
</dbReference>
<dbReference type="InterPro" id="IPR018490">
    <property type="entry name" value="cNMP-bd_dom_sf"/>
</dbReference>
<evidence type="ECO:0000313" key="2">
    <source>
        <dbReference type="EMBL" id="ALB75781.1"/>
    </source>
</evidence>
<protein>
    <submittedName>
        <fullName evidence="2">Cyclic nucleotide-binding domain protein</fullName>
    </submittedName>
</protein>
<dbReference type="InterPro" id="IPR014710">
    <property type="entry name" value="RmlC-like_jellyroll"/>
</dbReference>
<proteinExistence type="predicted"/>
<dbReference type="EMBL" id="KT336246">
    <property type="protein sequence ID" value="ALB75781.1"/>
    <property type="molecule type" value="Genomic_DNA"/>
</dbReference>
<dbReference type="PROSITE" id="PS50042">
    <property type="entry name" value="CNMP_BINDING_3"/>
    <property type="match status" value="1"/>
</dbReference>
<dbReference type="CDD" id="cd00038">
    <property type="entry name" value="CAP_ED"/>
    <property type="match status" value="1"/>
</dbReference>
<accession>A0A0M3Q0T2</accession>
<dbReference type="AlphaFoldDB" id="A0A0M3Q0T2"/>
<sequence length="188" mass="22419">MNIPDFFFNNKNIFNLSDEAIYQLKTIFHPIDIKKGETFLNEGEPNYNIYIMHKGIVKTWFWRNDRERILNFIFENEPLILPTTKYNRLKVSATTVEDSILYVTNKSELKDLMKKSQELSYWGFQLIDKFITLLAEDTLDYYWMPKQDIYKLLLEKHPDVLQRIPLKDIAAYLNITPSSLSRIRANIK</sequence>
<dbReference type="SUPFAM" id="SSF51206">
    <property type="entry name" value="cAMP-binding domain-like"/>
    <property type="match status" value="1"/>
</dbReference>
<evidence type="ECO:0000259" key="1">
    <source>
        <dbReference type="PROSITE" id="PS50042"/>
    </source>
</evidence>
<organism evidence="2">
    <name type="scientific">uncultured bacterium 4L05</name>
    <dbReference type="NCBI Taxonomy" id="1701371"/>
    <lineage>
        <taxon>Bacteria</taxon>
        <taxon>environmental samples</taxon>
    </lineage>
</organism>
<name>A0A0M3Q0T2_9BACT</name>
<feature type="domain" description="Cyclic nucleotide-binding" evidence="1">
    <location>
        <begin position="12"/>
        <end position="58"/>
    </location>
</feature>